<dbReference type="PANTHER" id="PTHR30269:SF37">
    <property type="entry name" value="MEMBRANE TRANSPORTER PROTEIN"/>
    <property type="match status" value="1"/>
</dbReference>
<evidence type="ECO:0000256" key="8">
    <source>
        <dbReference type="RuleBase" id="RU363041"/>
    </source>
</evidence>
<comment type="caution">
    <text evidence="9">The sequence shown here is derived from an EMBL/GenBank/DDBJ whole genome shotgun (WGS) entry which is preliminary data.</text>
</comment>
<organism evidence="9 10">
    <name type="scientific">Pontibacter cellulosilyticus</name>
    <dbReference type="NCBI Taxonomy" id="1720253"/>
    <lineage>
        <taxon>Bacteria</taxon>
        <taxon>Pseudomonadati</taxon>
        <taxon>Bacteroidota</taxon>
        <taxon>Cytophagia</taxon>
        <taxon>Cytophagales</taxon>
        <taxon>Hymenobacteraceae</taxon>
        <taxon>Pontibacter</taxon>
    </lineage>
</organism>
<comment type="subcellular location">
    <subcellularLocation>
        <location evidence="1 8">Cell membrane</location>
        <topology evidence="1 8">Multi-pass membrane protein</topology>
    </subcellularLocation>
</comment>
<keyword evidence="4 8" id="KW-1003">Cell membrane</keyword>
<dbReference type="RefSeq" id="WP_187067819.1">
    <property type="nucleotide sequence ID" value="NZ_JACRVF010000003.1"/>
</dbReference>
<evidence type="ECO:0000256" key="5">
    <source>
        <dbReference type="ARBA" id="ARBA00022692"/>
    </source>
</evidence>
<evidence type="ECO:0000256" key="7">
    <source>
        <dbReference type="ARBA" id="ARBA00023136"/>
    </source>
</evidence>
<feature type="transmembrane region" description="Helical" evidence="8">
    <location>
        <begin position="27"/>
        <end position="51"/>
    </location>
</feature>
<feature type="transmembrane region" description="Helical" evidence="8">
    <location>
        <begin position="206"/>
        <end position="224"/>
    </location>
</feature>
<keyword evidence="10" id="KW-1185">Reference proteome</keyword>
<keyword evidence="7 8" id="KW-0472">Membrane</keyword>
<dbReference type="AlphaFoldDB" id="A0A923SP50"/>
<dbReference type="Pfam" id="PF01925">
    <property type="entry name" value="TauE"/>
    <property type="match status" value="1"/>
</dbReference>
<proteinExistence type="inferred from homology"/>
<dbReference type="EMBL" id="JACRVF010000003">
    <property type="protein sequence ID" value="MBC5993820.1"/>
    <property type="molecule type" value="Genomic_DNA"/>
</dbReference>
<dbReference type="InterPro" id="IPR002781">
    <property type="entry name" value="TM_pro_TauE-like"/>
</dbReference>
<keyword evidence="6 8" id="KW-1133">Transmembrane helix</keyword>
<accession>A0A923SP50</accession>
<dbReference type="PANTHER" id="PTHR30269">
    <property type="entry name" value="TRANSMEMBRANE PROTEIN YFCA"/>
    <property type="match status" value="1"/>
</dbReference>
<evidence type="ECO:0000313" key="9">
    <source>
        <dbReference type="EMBL" id="MBC5993820.1"/>
    </source>
</evidence>
<feature type="transmembrane region" description="Helical" evidence="8">
    <location>
        <begin position="110"/>
        <end position="128"/>
    </location>
</feature>
<feature type="transmembrane region" description="Helical" evidence="8">
    <location>
        <begin position="72"/>
        <end position="90"/>
    </location>
</feature>
<comment type="similarity">
    <text evidence="2 8">Belongs to the 4-toluene sulfonate uptake permease (TSUP) (TC 2.A.102) family.</text>
</comment>
<keyword evidence="3" id="KW-0813">Transport</keyword>
<evidence type="ECO:0000256" key="3">
    <source>
        <dbReference type="ARBA" id="ARBA00022448"/>
    </source>
</evidence>
<feature type="transmembrane region" description="Helical" evidence="8">
    <location>
        <begin position="236"/>
        <end position="256"/>
    </location>
</feature>
<evidence type="ECO:0000313" key="10">
    <source>
        <dbReference type="Proteomes" id="UP000603640"/>
    </source>
</evidence>
<evidence type="ECO:0000256" key="6">
    <source>
        <dbReference type="ARBA" id="ARBA00022989"/>
    </source>
</evidence>
<evidence type="ECO:0000256" key="1">
    <source>
        <dbReference type="ARBA" id="ARBA00004651"/>
    </source>
</evidence>
<feature type="transmembrane region" description="Helical" evidence="8">
    <location>
        <begin position="176"/>
        <end position="194"/>
    </location>
</feature>
<name>A0A923SP50_9BACT</name>
<gene>
    <name evidence="9" type="ORF">H8S84_13315</name>
</gene>
<evidence type="ECO:0000256" key="2">
    <source>
        <dbReference type="ARBA" id="ARBA00009142"/>
    </source>
</evidence>
<sequence>MDYLLICATAFIASGLTFFSGFGLGTLLVPVFALFFPIDIAIALTAVVHFLNNLFKLTLVGRHAKLPVVLKFGLPSIVAAFAGAALLAIISEWEPLASYTLGAKEFYITPVKLIVALLMIGFALFDLLPRLATLSFDPKYLPVGGVLSGFFGGLSGNQGALRSAFLIKLGLSKEAFIATGVVIACLIDASRISVYGKLIFAPEQSINYTLLAAATVSAFAGALLGNKLLKKVTIQALQMIVAVMLILVALGLATGLI</sequence>
<keyword evidence="5 8" id="KW-0812">Transmembrane</keyword>
<feature type="transmembrane region" description="Helical" evidence="8">
    <location>
        <begin position="140"/>
        <end position="156"/>
    </location>
</feature>
<evidence type="ECO:0000256" key="4">
    <source>
        <dbReference type="ARBA" id="ARBA00022475"/>
    </source>
</evidence>
<dbReference type="GO" id="GO:0005886">
    <property type="term" value="C:plasma membrane"/>
    <property type="evidence" value="ECO:0007669"/>
    <property type="project" value="UniProtKB-SubCell"/>
</dbReference>
<protein>
    <recommendedName>
        <fullName evidence="8">Probable membrane transporter protein</fullName>
    </recommendedName>
</protein>
<reference evidence="9" key="1">
    <citation type="submission" date="2020-08" db="EMBL/GenBank/DDBJ databases">
        <title>Pontibacter sp. SD6 16S ribosomal RNA gene Genome sequencing and assembly.</title>
        <authorList>
            <person name="Kang M."/>
        </authorList>
    </citation>
    <scope>NUCLEOTIDE SEQUENCE</scope>
    <source>
        <strain evidence="9">SD6</strain>
    </source>
</reference>
<dbReference type="Proteomes" id="UP000603640">
    <property type="component" value="Unassembled WGS sequence"/>
</dbReference>
<dbReference type="InterPro" id="IPR052017">
    <property type="entry name" value="TSUP"/>
</dbReference>